<dbReference type="EMBL" id="JAUBDJ010000008">
    <property type="protein sequence ID" value="MDW0117891.1"/>
    <property type="molecule type" value="Genomic_DNA"/>
</dbReference>
<keyword evidence="10" id="KW-1003">Cell membrane</keyword>
<organism evidence="12 13">
    <name type="scientific">Sporosarcina thermotolerans</name>
    <dbReference type="NCBI Taxonomy" id="633404"/>
    <lineage>
        <taxon>Bacteria</taxon>
        <taxon>Bacillati</taxon>
        <taxon>Bacillota</taxon>
        <taxon>Bacilli</taxon>
        <taxon>Bacillales</taxon>
        <taxon>Caryophanaceae</taxon>
        <taxon>Sporosarcina</taxon>
    </lineage>
</organism>
<keyword evidence="5 10" id="KW-0813">Transport</keyword>
<evidence type="ECO:0000313" key="12">
    <source>
        <dbReference type="EMBL" id="MDW0117891.1"/>
    </source>
</evidence>
<evidence type="ECO:0000313" key="13">
    <source>
        <dbReference type="Proteomes" id="UP001271648"/>
    </source>
</evidence>
<sequence>MNFMRNAAKGLFIVFLTVVMTGCGNKADGGTKSSKEGLPTIAISGSTSVGPLAEKLAFKYEENNDVKIEINQIGSSAGITNAINGVSEIGMSSRDLKQEEIDKGLKDTVIAYDGIVVVTHPTNKVKNLTLEQVKKIFTGEVTNWKELGGDDLEIVVVSREDGSGSRDAFQEIVDYSSGELVRSAIIASGNGNIKTTVAMNKHAVGFISFEYIDESISTIDIDGVQATAENVLKQQYKLARPFLFVHMDGGLTDAGQKFIDFILSPDGQVIVSETGAIPVNES</sequence>
<keyword evidence="10" id="KW-0472">Membrane</keyword>
<dbReference type="GO" id="GO:0005886">
    <property type="term" value="C:plasma membrane"/>
    <property type="evidence" value="ECO:0007669"/>
    <property type="project" value="UniProtKB-SubCell"/>
</dbReference>
<dbReference type="PANTHER" id="PTHR30570:SF1">
    <property type="entry name" value="PHOSPHATE-BINDING PROTEIN PSTS"/>
    <property type="match status" value="1"/>
</dbReference>
<evidence type="ECO:0000256" key="9">
    <source>
        <dbReference type="ARBA" id="ARBA00023288"/>
    </source>
</evidence>
<reference evidence="12 13" key="1">
    <citation type="submission" date="2023-06" db="EMBL/GenBank/DDBJ databases">
        <title>Sporosarcina sp. nov., isolated from Korean traditional fermented seafood 'Jeotgal'.</title>
        <authorList>
            <person name="Yang A.I."/>
            <person name="Shin N.-R."/>
        </authorList>
    </citation>
    <scope>NUCLEOTIDE SEQUENCE [LARGE SCALE GENOMIC DNA]</scope>
    <source>
        <strain evidence="12 13">KCTC43456</strain>
    </source>
</reference>
<protein>
    <recommendedName>
        <fullName evidence="10">Phosphate-binding protein</fullName>
    </recommendedName>
</protein>
<comment type="caution">
    <text evidence="12">The sequence shown here is derived from an EMBL/GenBank/DDBJ whole genome shotgun (WGS) entry which is preliminary data.</text>
</comment>
<dbReference type="GO" id="GO:0006817">
    <property type="term" value="P:phosphate ion transport"/>
    <property type="evidence" value="ECO:0007669"/>
    <property type="project" value="UniProtKB-UniRule"/>
</dbReference>
<comment type="similarity">
    <text evidence="3 10">Belongs to the PstS family.</text>
</comment>
<dbReference type="Proteomes" id="UP001271648">
    <property type="component" value="Unassembled WGS sequence"/>
</dbReference>
<dbReference type="PROSITE" id="PS51257">
    <property type="entry name" value="PROKAR_LIPOPROTEIN"/>
    <property type="match status" value="1"/>
</dbReference>
<dbReference type="SUPFAM" id="SSF53850">
    <property type="entry name" value="Periplasmic binding protein-like II"/>
    <property type="match status" value="1"/>
</dbReference>
<keyword evidence="6 10" id="KW-0592">Phosphate transport</keyword>
<dbReference type="InterPro" id="IPR024370">
    <property type="entry name" value="PBP_domain"/>
</dbReference>
<proteinExistence type="inferred from homology"/>
<keyword evidence="9 10" id="KW-0449">Lipoprotein</keyword>
<evidence type="ECO:0000256" key="6">
    <source>
        <dbReference type="ARBA" id="ARBA00022592"/>
    </source>
</evidence>
<keyword evidence="8 10" id="KW-0564">Palmitate</keyword>
<evidence type="ECO:0000256" key="1">
    <source>
        <dbReference type="ARBA" id="ARBA00002841"/>
    </source>
</evidence>
<evidence type="ECO:0000256" key="5">
    <source>
        <dbReference type="ARBA" id="ARBA00022448"/>
    </source>
</evidence>
<keyword evidence="13" id="KW-1185">Reference proteome</keyword>
<evidence type="ECO:0000256" key="10">
    <source>
        <dbReference type="RuleBase" id="RU367119"/>
    </source>
</evidence>
<evidence type="ECO:0000256" key="2">
    <source>
        <dbReference type="ARBA" id="ARBA00004193"/>
    </source>
</evidence>
<evidence type="ECO:0000256" key="3">
    <source>
        <dbReference type="ARBA" id="ARBA00008725"/>
    </source>
</evidence>
<dbReference type="GO" id="GO:0042301">
    <property type="term" value="F:phosphate ion binding"/>
    <property type="evidence" value="ECO:0007669"/>
    <property type="project" value="UniProtKB-UniRule"/>
</dbReference>
<dbReference type="Pfam" id="PF12849">
    <property type="entry name" value="PBP_like_2"/>
    <property type="match status" value="1"/>
</dbReference>
<keyword evidence="7" id="KW-0732">Signal</keyword>
<comment type="subcellular location">
    <subcellularLocation>
        <location evidence="2 10">Cell membrane</location>
        <topology evidence="2 10">Lipid-anchor</topology>
    </subcellularLocation>
</comment>
<evidence type="ECO:0000256" key="7">
    <source>
        <dbReference type="ARBA" id="ARBA00022729"/>
    </source>
</evidence>
<dbReference type="PANTHER" id="PTHR30570">
    <property type="entry name" value="PERIPLASMIC PHOSPHATE BINDING COMPONENT OF PHOSPHATE ABC TRANSPORTER"/>
    <property type="match status" value="1"/>
</dbReference>
<dbReference type="InterPro" id="IPR011862">
    <property type="entry name" value="Phos-bd"/>
</dbReference>
<dbReference type="Gene3D" id="3.40.190.10">
    <property type="entry name" value="Periplasmic binding protein-like II"/>
    <property type="match status" value="2"/>
</dbReference>
<evidence type="ECO:0000256" key="8">
    <source>
        <dbReference type="ARBA" id="ARBA00023139"/>
    </source>
</evidence>
<accession>A0AAW9AE23</accession>
<dbReference type="CDD" id="cd13653">
    <property type="entry name" value="PBP2_phosphate_like_1"/>
    <property type="match status" value="1"/>
</dbReference>
<gene>
    <name evidence="12" type="ORF">QTL97_13170</name>
</gene>
<comment type="subunit">
    <text evidence="4 10">The complex is composed of two ATP-binding proteins (PstB), two transmembrane proteins (PstC and PstA) and a solute-binding protein (PstS).</text>
</comment>
<comment type="function">
    <text evidence="10">Involved in the system for phosphate transport across the cytoplasmic membrane.</text>
</comment>
<evidence type="ECO:0000256" key="4">
    <source>
        <dbReference type="ARBA" id="ARBA00011529"/>
    </source>
</evidence>
<evidence type="ECO:0000259" key="11">
    <source>
        <dbReference type="Pfam" id="PF12849"/>
    </source>
</evidence>
<feature type="domain" description="PBP" evidence="11">
    <location>
        <begin position="33"/>
        <end position="265"/>
    </location>
</feature>
<dbReference type="InterPro" id="IPR050811">
    <property type="entry name" value="Phosphate_ABC_transporter"/>
</dbReference>
<dbReference type="NCBIfam" id="TIGR02136">
    <property type="entry name" value="ptsS_2"/>
    <property type="match status" value="1"/>
</dbReference>
<dbReference type="AlphaFoldDB" id="A0AAW9AE23"/>
<name>A0AAW9AE23_9BACL</name>
<dbReference type="RefSeq" id="WP_317940989.1">
    <property type="nucleotide sequence ID" value="NZ_JAUBDJ010000008.1"/>
</dbReference>
<comment type="function">
    <text evidence="1">Part of the ABC transporter complex PstSACB involved in phosphate import.</text>
</comment>